<protein>
    <submittedName>
        <fullName evidence="2">Uncharacterized protein</fullName>
    </submittedName>
</protein>
<reference evidence="2" key="1">
    <citation type="journal article" date="2020" name="Phytopathology">
        <title>Genome Sequence Resources of Colletotrichum truncatum, C. plurivorum, C. musicola, and C. sojae: Four Species Pathogenic to Soybean (Glycine max).</title>
        <authorList>
            <person name="Rogerio F."/>
            <person name="Boufleur T.R."/>
            <person name="Ciampi-Guillardi M."/>
            <person name="Sukno S.A."/>
            <person name="Thon M.R."/>
            <person name="Massola Junior N.S."/>
            <person name="Baroncelli R."/>
        </authorList>
    </citation>
    <scope>NUCLEOTIDE SEQUENCE</scope>
    <source>
        <strain evidence="2">LFN0074</strain>
    </source>
</reference>
<proteinExistence type="predicted"/>
<sequence length="82" mass="8492">MKFTTVVLGLTAFVSGALAAAVPAPETSGPGDMQLEAKCAWKSCQACMNSCYDLPCPSNPRQCNTVRFGCLAACGYTGCCSD</sequence>
<accession>A0A8H6INC8</accession>
<name>A0A8H6INC8_9PEZI</name>
<dbReference type="AlphaFoldDB" id="A0A8H6INC8"/>
<evidence type="ECO:0000313" key="2">
    <source>
        <dbReference type="EMBL" id="KAF6788149.1"/>
    </source>
</evidence>
<keyword evidence="1" id="KW-0732">Signal</keyword>
<dbReference type="EMBL" id="WIGM01001840">
    <property type="protein sequence ID" value="KAF6788149.1"/>
    <property type="molecule type" value="Genomic_DNA"/>
</dbReference>
<organism evidence="2 3">
    <name type="scientific">Colletotrichum musicola</name>
    <dbReference type="NCBI Taxonomy" id="2175873"/>
    <lineage>
        <taxon>Eukaryota</taxon>
        <taxon>Fungi</taxon>
        <taxon>Dikarya</taxon>
        <taxon>Ascomycota</taxon>
        <taxon>Pezizomycotina</taxon>
        <taxon>Sordariomycetes</taxon>
        <taxon>Hypocreomycetidae</taxon>
        <taxon>Glomerellales</taxon>
        <taxon>Glomerellaceae</taxon>
        <taxon>Colletotrichum</taxon>
        <taxon>Colletotrichum orchidearum species complex</taxon>
    </lineage>
</organism>
<evidence type="ECO:0000256" key="1">
    <source>
        <dbReference type="SAM" id="SignalP"/>
    </source>
</evidence>
<dbReference type="Proteomes" id="UP000639643">
    <property type="component" value="Unassembled WGS sequence"/>
</dbReference>
<feature type="chain" id="PRO_5034964327" evidence="1">
    <location>
        <begin position="20"/>
        <end position="82"/>
    </location>
</feature>
<keyword evidence="3" id="KW-1185">Reference proteome</keyword>
<feature type="signal peptide" evidence="1">
    <location>
        <begin position="1"/>
        <end position="19"/>
    </location>
</feature>
<gene>
    <name evidence="2" type="ORF">CMUS01_16415</name>
</gene>
<evidence type="ECO:0000313" key="3">
    <source>
        <dbReference type="Proteomes" id="UP000639643"/>
    </source>
</evidence>
<comment type="caution">
    <text evidence="2">The sequence shown here is derived from an EMBL/GenBank/DDBJ whole genome shotgun (WGS) entry which is preliminary data.</text>
</comment>